<evidence type="ECO:0000259" key="2">
    <source>
        <dbReference type="Pfam" id="PF01433"/>
    </source>
</evidence>
<protein>
    <submittedName>
        <fullName evidence="3">Peptidase M1</fullName>
    </submittedName>
</protein>
<dbReference type="InterPro" id="IPR042097">
    <property type="entry name" value="Aminopeptidase_N-like_N_sf"/>
</dbReference>
<evidence type="ECO:0000313" key="4">
    <source>
        <dbReference type="Proteomes" id="UP000612329"/>
    </source>
</evidence>
<reference evidence="3" key="1">
    <citation type="journal article" date="2014" name="Int. J. Syst. Evol. Microbiol.">
        <title>Complete genome sequence of Corynebacterium casei LMG S-19264T (=DSM 44701T), isolated from a smear-ripened cheese.</title>
        <authorList>
            <consortium name="US DOE Joint Genome Institute (JGI-PGF)"/>
            <person name="Walter F."/>
            <person name="Albersmeier A."/>
            <person name="Kalinowski J."/>
            <person name="Ruckert C."/>
        </authorList>
    </citation>
    <scope>NUCLEOTIDE SEQUENCE</scope>
    <source>
        <strain evidence="3">JCM 12862</strain>
    </source>
</reference>
<dbReference type="AlphaFoldDB" id="A0A8J3FI71"/>
<dbReference type="InterPro" id="IPR027268">
    <property type="entry name" value="Peptidase_M4/M1_CTD_sf"/>
</dbReference>
<keyword evidence="4" id="KW-1185">Reference proteome</keyword>
<evidence type="ECO:0000256" key="1">
    <source>
        <dbReference type="SAM" id="SignalP"/>
    </source>
</evidence>
<name>A0A8J3FI71_9FLAO</name>
<dbReference type="Gene3D" id="2.50.20.10">
    <property type="entry name" value="Lipoprotein localisation LolA/LolB/LppX"/>
    <property type="match status" value="1"/>
</dbReference>
<gene>
    <name evidence="3" type="ORF">GCM10007962_23530</name>
</gene>
<dbReference type="SUPFAM" id="SSF55486">
    <property type="entry name" value="Metalloproteases ('zincins'), catalytic domain"/>
    <property type="match status" value="1"/>
</dbReference>
<dbReference type="EMBL" id="BMNR01000005">
    <property type="protein sequence ID" value="GGK28585.1"/>
    <property type="molecule type" value="Genomic_DNA"/>
</dbReference>
<dbReference type="Gene3D" id="2.60.40.1730">
    <property type="entry name" value="tricorn interacting facor f3 domain"/>
    <property type="match status" value="1"/>
</dbReference>
<comment type="caution">
    <text evidence="3">The sequence shown here is derived from an EMBL/GenBank/DDBJ whole genome shotgun (WGS) entry which is preliminary data.</text>
</comment>
<dbReference type="InterPro" id="IPR014782">
    <property type="entry name" value="Peptidase_M1_dom"/>
</dbReference>
<dbReference type="GO" id="GO:0008270">
    <property type="term" value="F:zinc ion binding"/>
    <property type="evidence" value="ECO:0007669"/>
    <property type="project" value="InterPro"/>
</dbReference>
<dbReference type="Pfam" id="PF01433">
    <property type="entry name" value="Peptidase_M1"/>
    <property type="match status" value="1"/>
</dbReference>
<evidence type="ECO:0000313" key="3">
    <source>
        <dbReference type="EMBL" id="GGK28585.1"/>
    </source>
</evidence>
<organism evidence="3 4">
    <name type="scientific">Yeosuana aromativorans</name>
    <dbReference type="NCBI Taxonomy" id="288019"/>
    <lineage>
        <taxon>Bacteria</taxon>
        <taxon>Pseudomonadati</taxon>
        <taxon>Bacteroidota</taxon>
        <taxon>Flavobacteriia</taxon>
        <taxon>Flavobacteriales</taxon>
        <taxon>Flavobacteriaceae</taxon>
        <taxon>Yeosuana</taxon>
    </lineage>
</organism>
<dbReference type="RefSeq" id="WP_188653334.1">
    <property type="nucleotide sequence ID" value="NZ_BMNR01000005.1"/>
</dbReference>
<accession>A0A8J3FI71</accession>
<feature type="signal peptide" evidence="1">
    <location>
        <begin position="1"/>
        <end position="23"/>
    </location>
</feature>
<feature type="domain" description="Peptidase M1 membrane alanine aminopeptidase" evidence="2">
    <location>
        <begin position="404"/>
        <end position="557"/>
    </location>
</feature>
<dbReference type="Proteomes" id="UP000612329">
    <property type="component" value="Unassembled WGS sequence"/>
</dbReference>
<dbReference type="GO" id="GO:0008237">
    <property type="term" value="F:metallopeptidase activity"/>
    <property type="evidence" value="ECO:0007669"/>
    <property type="project" value="InterPro"/>
</dbReference>
<sequence>MRFLIKYSVFIFALGGLTNILHAQEQPGNTESTFDKYEVFSPLFMTGQANAYHSATGNPGPEYWQNQANYNIKATLDTINHTVEGQVTITYINNSPYKLHFLWLQLDQNTFRKDSRGSQLYPAGDRNGVHTFTNGYDLKKVAIKMGKNTQAANYLVSDTRMQIRLPEALEPKGQDMEITIDYSFKIPEHGKDRMGRVKTENGWVYTLAQWYPRMEVLDEVDGWNTLPYLGTGEFYLEYGNFDYEITAPANMVVVGSGELQNPKDVLTDYERNQLEKAKNSDKTITVRSLDDVKADKHLKADSKGMLTWHFTINQSRDVAWAASKAFIWDAARINLPEGKTALAQSVYPVENSGQDGYGRSTEYVKNSIELYSKEWFPYTYPVATNVGAHEGGMEYPGIVFCDYQSKKGELWGVINHEFGHNWFPMIVGSNERKYAWMDEGFNTFINDVDTKEFNNGEYDHEEDLQSIAGRLFNDQLDPVFTVPDVIHNQQNLGVEAYYKPGTALKVLRNTVLGKDRFDYAFKTYIKRWAFKHPTPWDFFNTMNSAAGEDLGWFWKGWFMNNWKLDQAVEDIKYVDNDPAKGALITLSNKKRMVMPTTLKIIQENGKTETVNLPVEIWMTGQEYVYNYPSTSNIVSVEIDPNHEVPDINPLNNVMVPLMDAPEGVTAKTVINHYIEAIGGRKKLENVKDISEIMSANIRGTAITITTKKKSPDKYMMALDVPSFNQTVLKYVMNGDNVSVMSRGQNQELSEEQKEAIKKSTTIFPELQYVSSDYKIKLLGVQNINGEKLNVVQINTPDGEYIKDYFNVDSGLRIKQEVSKDGNTSVTSYSSYQDVNGILLPFKQMSDIFGQEMELNMKEAKVNGGIDDSEFE</sequence>
<dbReference type="CDD" id="cd09604">
    <property type="entry name" value="M1_APN_like"/>
    <property type="match status" value="1"/>
</dbReference>
<dbReference type="Gene3D" id="1.10.390.10">
    <property type="entry name" value="Neutral Protease Domain 2"/>
    <property type="match status" value="1"/>
</dbReference>
<feature type="chain" id="PRO_5035289888" evidence="1">
    <location>
        <begin position="24"/>
        <end position="871"/>
    </location>
</feature>
<reference evidence="3" key="2">
    <citation type="submission" date="2020-09" db="EMBL/GenBank/DDBJ databases">
        <authorList>
            <person name="Sun Q."/>
            <person name="Ohkuma M."/>
        </authorList>
    </citation>
    <scope>NUCLEOTIDE SEQUENCE</scope>
    <source>
        <strain evidence="3">JCM 12862</strain>
    </source>
</reference>
<proteinExistence type="predicted"/>
<keyword evidence="1" id="KW-0732">Signal</keyword>